<gene>
    <name evidence="8" type="ORF">MG3_01689</name>
</gene>
<proteinExistence type="predicted"/>
<feature type="compositionally biased region" description="Basic and acidic residues" evidence="5">
    <location>
        <begin position="333"/>
        <end position="342"/>
    </location>
</feature>
<keyword evidence="3 6" id="KW-1133">Transmembrane helix</keyword>
<dbReference type="PANTHER" id="PTHR11863">
    <property type="entry name" value="STEROL DESATURASE"/>
    <property type="match status" value="1"/>
</dbReference>
<evidence type="ECO:0000256" key="4">
    <source>
        <dbReference type="ARBA" id="ARBA00023136"/>
    </source>
</evidence>
<feature type="transmembrane region" description="Helical" evidence="6">
    <location>
        <begin position="39"/>
        <end position="59"/>
    </location>
</feature>
<evidence type="ECO:0000313" key="8">
    <source>
        <dbReference type="EMBL" id="KGR14818.1"/>
    </source>
</evidence>
<evidence type="ECO:0000256" key="5">
    <source>
        <dbReference type="SAM" id="MobiDB-lite"/>
    </source>
</evidence>
<keyword evidence="4 6" id="KW-0472">Membrane</keyword>
<evidence type="ECO:0000256" key="6">
    <source>
        <dbReference type="SAM" id="Phobius"/>
    </source>
</evidence>
<reference evidence="8 9" key="1">
    <citation type="submission" date="2013-12" db="EMBL/GenBank/DDBJ databases">
        <title>The Genome Sequence of Candida albicans P78048.</title>
        <authorList>
            <consortium name="The Broad Institute Genome Sequencing Platform"/>
            <consortium name="The Broad Institute Genome Sequencing Center for Infectious Disease"/>
            <person name="Cuomo C."/>
            <person name="Bennett R."/>
            <person name="Hirakawa M."/>
            <person name="Noverr M."/>
            <person name="Mitchell A."/>
            <person name="Young S.K."/>
            <person name="Zeng Q."/>
            <person name="Gargeya S."/>
            <person name="Fitzgerald M."/>
            <person name="Abouelleil A."/>
            <person name="Alvarado L."/>
            <person name="Berlin A.M."/>
            <person name="Chapman S.B."/>
            <person name="Dewar J."/>
            <person name="Goldberg J."/>
            <person name="Griggs A."/>
            <person name="Gujja S."/>
            <person name="Hansen M."/>
            <person name="Howarth C."/>
            <person name="Imamovic A."/>
            <person name="Larimer J."/>
            <person name="McCowan C."/>
            <person name="Murphy C."/>
            <person name="Pearson M."/>
            <person name="Priest M."/>
            <person name="Roberts A."/>
            <person name="Saif S."/>
            <person name="Shea T."/>
            <person name="Sykes S."/>
            <person name="Wortman J."/>
            <person name="Nusbaum C."/>
            <person name="Birren B."/>
        </authorList>
    </citation>
    <scope>NUCLEOTIDE SEQUENCE [LARGE SCALE GENOMIC DNA]</scope>
    <source>
        <strain evidence="8 9">P78048</strain>
    </source>
</reference>
<dbReference type="GO" id="GO:0005506">
    <property type="term" value="F:iron ion binding"/>
    <property type="evidence" value="ECO:0007669"/>
    <property type="project" value="InterPro"/>
</dbReference>
<feature type="domain" description="Fatty acid hydroxylase" evidence="7">
    <location>
        <begin position="152"/>
        <end position="287"/>
    </location>
</feature>
<comment type="caution">
    <text evidence="8">The sequence shown here is derived from an EMBL/GenBank/DDBJ whole genome shotgun (WGS) entry which is preliminary data.</text>
</comment>
<dbReference type="AlphaFoldDB" id="A0AB34PX20"/>
<comment type="subcellular location">
    <subcellularLocation>
        <location evidence="1">Membrane</location>
    </subcellularLocation>
</comment>
<keyword evidence="2 6" id="KW-0812">Transmembrane</keyword>
<evidence type="ECO:0000259" key="7">
    <source>
        <dbReference type="Pfam" id="PF04116"/>
    </source>
</evidence>
<feature type="region of interest" description="Disordered" evidence="5">
    <location>
        <begin position="313"/>
        <end position="342"/>
    </location>
</feature>
<dbReference type="Pfam" id="PF04116">
    <property type="entry name" value="FA_hydroxylase"/>
    <property type="match status" value="1"/>
</dbReference>
<accession>A0AB34PX20</accession>
<dbReference type="GO" id="GO:0016491">
    <property type="term" value="F:oxidoreductase activity"/>
    <property type="evidence" value="ECO:0007669"/>
    <property type="project" value="InterPro"/>
</dbReference>
<name>A0AB34PX20_CANAX</name>
<evidence type="ECO:0000313" key="9">
    <source>
        <dbReference type="Proteomes" id="UP000030161"/>
    </source>
</evidence>
<dbReference type="GO" id="GO:0016020">
    <property type="term" value="C:membrane"/>
    <property type="evidence" value="ECO:0007669"/>
    <property type="project" value="UniProtKB-SubCell"/>
</dbReference>
<evidence type="ECO:0000256" key="2">
    <source>
        <dbReference type="ARBA" id="ARBA00022692"/>
    </source>
</evidence>
<evidence type="ECO:0000256" key="1">
    <source>
        <dbReference type="ARBA" id="ARBA00004370"/>
    </source>
</evidence>
<dbReference type="Proteomes" id="UP000030161">
    <property type="component" value="Unassembled WGS sequence"/>
</dbReference>
<organism evidence="8 9">
    <name type="scientific">Candida albicans P78048</name>
    <dbReference type="NCBI Taxonomy" id="1094989"/>
    <lineage>
        <taxon>Eukaryota</taxon>
        <taxon>Fungi</taxon>
        <taxon>Dikarya</taxon>
        <taxon>Ascomycota</taxon>
        <taxon>Saccharomycotina</taxon>
        <taxon>Pichiomycetes</taxon>
        <taxon>Debaryomycetaceae</taxon>
        <taxon>Candida/Lodderomyces clade</taxon>
        <taxon>Candida</taxon>
    </lineage>
</organism>
<protein>
    <submittedName>
        <fullName evidence="8">C4-hydroxylase</fullName>
    </submittedName>
</protein>
<evidence type="ECO:0000256" key="3">
    <source>
        <dbReference type="ARBA" id="ARBA00022989"/>
    </source>
</evidence>
<dbReference type="InterPro" id="IPR050307">
    <property type="entry name" value="Sterol_Desaturase_Related"/>
</dbReference>
<dbReference type="GO" id="GO:0008610">
    <property type="term" value="P:lipid biosynthetic process"/>
    <property type="evidence" value="ECO:0007669"/>
    <property type="project" value="InterPro"/>
</dbReference>
<dbReference type="InterPro" id="IPR006694">
    <property type="entry name" value="Fatty_acid_hydroxylase"/>
</dbReference>
<feature type="transmembrane region" description="Helical" evidence="6">
    <location>
        <begin position="137"/>
        <end position="158"/>
    </location>
</feature>
<dbReference type="EMBL" id="AJIX01000012">
    <property type="protein sequence ID" value="KGR14818.1"/>
    <property type="molecule type" value="Genomic_DNA"/>
</dbReference>
<sequence>MSTFKPPANFSRVLSQPTFYEKIIITEQPSLIKGIPDGILALIVPVVAYWSYSMFFHIIDVYELAEQYRIHPSEEEKSRNKVTLHEVVRDVIFQHIIQTIAGFAVYCIDPIPKTGYELYTMWNLKYNYLPSFVPDWAIYYGYMYGWSFLRILIAFCIIDSWQFWLHRLMHINKSLYRRFHSRHHRLYVPYAFGALYNDPVEGFLLDTLGTGIASLVTGLSHRESIFLYTFATLKTVDDHCGYRLPFDIFQIIFPNNSVYHDIHHQMWGIKNNFSQPFFTFWDVLNNTQYKFVNEYKDLQKHITLTKYKEFLAKKSGSKSKSKQELEIEEEEKSIDKETKKEI</sequence>